<feature type="region of interest" description="Disordered" evidence="1">
    <location>
        <begin position="46"/>
        <end position="313"/>
    </location>
</feature>
<dbReference type="Proteomes" id="UP000838412">
    <property type="component" value="Chromosome 3"/>
</dbReference>
<keyword evidence="2" id="KW-1133">Transmembrane helix</keyword>
<reference evidence="3" key="1">
    <citation type="submission" date="2022-01" db="EMBL/GenBank/DDBJ databases">
        <authorList>
            <person name="Braso-Vives M."/>
        </authorList>
    </citation>
    <scope>NUCLEOTIDE SEQUENCE</scope>
</reference>
<feature type="compositionally biased region" description="Polar residues" evidence="1">
    <location>
        <begin position="285"/>
        <end position="300"/>
    </location>
</feature>
<feature type="compositionally biased region" description="Basic and acidic residues" evidence="1">
    <location>
        <begin position="74"/>
        <end position="89"/>
    </location>
</feature>
<feature type="compositionally biased region" description="Basic and acidic residues" evidence="1">
    <location>
        <begin position="274"/>
        <end position="283"/>
    </location>
</feature>
<evidence type="ECO:0000256" key="2">
    <source>
        <dbReference type="SAM" id="Phobius"/>
    </source>
</evidence>
<gene>
    <name evidence="3" type="primary">Hypp1670</name>
    <name evidence="3" type="ORF">BLAG_LOCUS14796</name>
</gene>
<feature type="compositionally biased region" description="Basic and acidic residues" evidence="1">
    <location>
        <begin position="106"/>
        <end position="119"/>
    </location>
</feature>
<proteinExistence type="predicted"/>
<evidence type="ECO:0000256" key="1">
    <source>
        <dbReference type="SAM" id="MobiDB-lite"/>
    </source>
</evidence>
<accession>A0A8J9ZJI7</accession>
<keyword evidence="4" id="KW-1185">Reference proteome</keyword>
<evidence type="ECO:0000313" key="4">
    <source>
        <dbReference type="Proteomes" id="UP000838412"/>
    </source>
</evidence>
<feature type="transmembrane region" description="Helical" evidence="2">
    <location>
        <begin position="331"/>
        <end position="353"/>
    </location>
</feature>
<dbReference type="AlphaFoldDB" id="A0A8J9ZJI7"/>
<protein>
    <submittedName>
        <fullName evidence="3">Hypp1670 protein</fullName>
    </submittedName>
</protein>
<keyword evidence="2" id="KW-0812">Transmembrane</keyword>
<feature type="compositionally biased region" description="Polar residues" evidence="1">
    <location>
        <begin position="244"/>
        <end position="255"/>
    </location>
</feature>
<keyword evidence="2" id="KW-0472">Membrane</keyword>
<feature type="compositionally biased region" description="Basic and acidic residues" evidence="1">
    <location>
        <begin position="226"/>
        <end position="243"/>
    </location>
</feature>
<sequence>MSLPEREGSATVIYQAEPQSGRECDNQKYGRAPDLSRVAMVTYATTGRSNRAGQDGDHNYTDLSSDGGTGCGTEESRQGARNQDYEPRAEWGGGDTEFATSAKLTWGDKGDDRNQRHNNTDAPLATNDTQSDENGVQDKKANPNDHTYERCSEGDPENHTYNWRSQATGDGPENHTNNRCSEGNPENHTYKNHAYKCSEGDRESRTYNQGQATEDGLENHTNNRCSEGDSENHTSEGDPESHTNNRCSEGDSQNHPYMPMRSLDATEGSTPHSDQQEQVERRVPNRSSEQSTQHQPSGRRSSAEAVEDKAEDHGRRTFLARIQQAVKRSRVLLAVTAALITAVVVTVVFVTIFSTSRPQATQTQGSMPLDPLESSCLRHSSRACVAGPSDSEKTPPPNKILATGMRQVLQS</sequence>
<organism evidence="3 4">
    <name type="scientific">Branchiostoma lanceolatum</name>
    <name type="common">Common lancelet</name>
    <name type="synonym">Amphioxus lanceolatum</name>
    <dbReference type="NCBI Taxonomy" id="7740"/>
    <lineage>
        <taxon>Eukaryota</taxon>
        <taxon>Metazoa</taxon>
        <taxon>Chordata</taxon>
        <taxon>Cephalochordata</taxon>
        <taxon>Leptocardii</taxon>
        <taxon>Amphioxiformes</taxon>
        <taxon>Branchiostomatidae</taxon>
        <taxon>Branchiostoma</taxon>
    </lineage>
</organism>
<dbReference type="EMBL" id="OV696688">
    <property type="protein sequence ID" value="CAH1256510.1"/>
    <property type="molecule type" value="Genomic_DNA"/>
</dbReference>
<feature type="compositionally biased region" description="Basic and acidic residues" evidence="1">
    <location>
        <begin position="196"/>
        <end position="205"/>
    </location>
</feature>
<evidence type="ECO:0000313" key="3">
    <source>
        <dbReference type="EMBL" id="CAH1256510.1"/>
    </source>
</evidence>
<feature type="compositionally biased region" description="Polar residues" evidence="1">
    <location>
        <begin position="159"/>
        <end position="187"/>
    </location>
</feature>
<name>A0A8J9ZJI7_BRALA</name>
<feature type="compositionally biased region" description="Basic and acidic residues" evidence="1">
    <location>
        <begin position="136"/>
        <end position="158"/>
    </location>
</feature>